<sequence length="92" mass="10347">MEPTSKRLLREEDEIEKLDHKAHLLLSYLPIYSTTKMQFTTAFLAIVTLMVGSAAATDPPVTQTVYPTRGVTITETIFKTIPTPQPLPQSEW</sequence>
<reference evidence="1 2" key="1">
    <citation type="journal article" date="2018" name="BMC Genomics">
        <title>Comparative genomics of the wheat fungal pathogen Pyrenophora tritici-repentis reveals chromosomal variations and genome plasticity.</title>
        <authorList>
            <person name="Moolhuijzen P."/>
            <person name="See P.T."/>
            <person name="Hane J.K."/>
            <person name="Shi G."/>
            <person name="Liu Z."/>
            <person name="Oliver R.P."/>
            <person name="Moffat C.S."/>
        </authorList>
    </citation>
    <scope>NUCLEOTIDE SEQUENCE [LARGE SCALE GENOMIC DNA]</scope>
    <source>
        <strain evidence="1">M4</strain>
    </source>
</reference>
<dbReference type="AlphaFoldDB" id="A0A2W1DFF7"/>
<dbReference type="RefSeq" id="XP_065960829.1">
    <property type="nucleotide sequence ID" value="XM_066108837.1"/>
</dbReference>
<dbReference type="KEGG" id="ptrr:6347830"/>
<name>A0A2W1DFF7_9PLEO</name>
<dbReference type="GeneID" id="6347830"/>
<accession>A0A2W1DFF7</accession>
<protein>
    <submittedName>
        <fullName evidence="1">DUF605 multi-domain protein</fullName>
    </submittedName>
</protein>
<evidence type="ECO:0000313" key="1">
    <source>
        <dbReference type="EMBL" id="KAF7568169.1"/>
    </source>
</evidence>
<dbReference type="Proteomes" id="UP000245464">
    <property type="component" value="Chromosome 7"/>
</dbReference>
<comment type="caution">
    <text evidence="1">The sequence shown here is derived from an EMBL/GenBank/DDBJ whole genome shotgun (WGS) entry which is preliminary data.</text>
</comment>
<dbReference type="EMBL" id="NQIK02000007">
    <property type="protein sequence ID" value="KAF7568169.1"/>
    <property type="molecule type" value="Genomic_DNA"/>
</dbReference>
<proteinExistence type="predicted"/>
<organism evidence="1 2">
    <name type="scientific">Pyrenophora tritici-repentis</name>
    <dbReference type="NCBI Taxonomy" id="45151"/>
    <lineage>
        <taxon>Eukaryota</taxon>
        <taxon>Fungi</taxon>
        <taxon>Dikarya</taxon>
        <taxon>Ascomycota</taxon>
        <taxon>Pezizomycotina</taxon>
        <taxon>Dothideomycetes</taxon>
        <taxon>Pleosporomycetidae</taxon>
        <taxon>Pleosporales</taxon>
        <taxon>Pleosporineae</taxon>
        <taxon>Pleosporaceae</taxon>
        <taxon>Pyrenophora</taxon>
    </lineage>
</organism>
<evidence type="ECO:0000313" key="2">
    <source>
        <dbReference type="Proteomes" id="UP000245464"/>
    </source>
</evidence>
<gene>
    <name evidence="1" type="ORF">PtrM4_127820</name>
</gene>